<feature type="domain" description="THAP-type" evidence="6">
    <location>
        <begin position="1"/>
        <end position="86"/>
    </location>
</feature>
<dbReference type="Pfam" id="PF15299">
    <property type="entry name" value="ALS2CR8"/>
    <property type="match status" value="2"/>
</dbReference>
<dbReference type="Pfam" id="PF05485">
    <property type="entry name" value="THAP"/>
    <property type="match status" value="1"/>
</dbReference>
<keyword evidence="1" id="KW-0479">Metal-binding</keyword>
<name>R7UC02_CAPTE</name>
<dbReference type="InterPro" id="IPR006612">
    <property type="entry name" value="THAP_Znf"/>
</dbReference>
<dbReference type="SUPFAM" id="SSF57716">
    <property type="entry name" value="Glucocorticoid receptor-like (DNA-binding domain)"/>
    <property type="match status" value="1"/>
</dbReference>
<evidence type="ECO:0000256" key="1">
    <source>
        <dbReference type="ARBA" id="ARBA00022723"/>
    </source>
</evidence>
<dbReference type="GO" id="GO:0008270">
    <property type="term" value="F:zinc ion binding"/>
    <property type="evidence" value="ECO:0007669"/>
    <property type="project" value="UniProtKB-KW"/>
</dbReference>
<dbReference type="EMBL" id="KB303020">
    <property type="protein sequence ID" value="ELU03641.1"/>
    <property type="molecule type" value="Genomic_DNA"/>
</dbReference>
<reference evidence="9" key="1">
    <citation type="submission" date="2012-12" db="EMBL/GenBank/DDBJ databases">
        <authorList>
            <person name="Hellsten U."/>
            <person name="Grimwood J."/>
            <person name="Chapman J.A."/>
            <person name="Shapiro H."/>
            <person name="Aerts A."/>
            <person name="Otillar R.P."/>
            <person name="Terry A.Y."/>
            <person name="Boore J.L."/>
            <person name="Simakov O."/>
            <person name="Marletaz F."/>
            <person name="Cho S.-J."/>
            <person name="Edsinger-Gonzales E."/>
            <person name="Havlak P."/>
            <person name="Kuo D.-H."/>
            <person name="Larsson T."/>
            <person name="Lv J."/>
            <person name="Arendt D."/>
            <person name="Savage R."/>
            <person name="Osoegawa K."/>
            <person name="de Jong P."/>
            <person name="Lindberg D.R."/>
            <person name="Seaver E.C."/>
            <person name="Weisblat D.A."/>
            <person name="Putnam N.H."/>
            <person name="Grigoriev I.V."/>
            <person name="Rokhsar D.S."/>
        </authorList>
    </citation>
    <scope>NUCLEOTIDE SEQUENCE</scope>
    <source>
        <strain evidence="9">I ESC-2004</strain>
    </source>
</reference>
<dbReference type="HOGENOM" id="CLU_314040_0_0_1"/>
<protein>
    <recommendedName>
        <fullName evidence="6">THAP-type domain-containing protein</fullName>
    </recommendedName>
</protein>
<dbReference type="InterPro" id="IPR029309">
    <property type="entry name" value="CaRF"/>
</dbReference>
<evidence type="ECO:0000256" key="5">
    <source>
        <dbReference type="PROSITE-ProRule" id="PRU00309"/>
    </source>
</evidence>
<dbReference type="AlphaFoldDB" id="R7UC02"/>
<keyword evidence="3" id="KW-0862">Zinc</keyword>
<keyword evidence="2 5" id="KW-0863">Zinc-finger</keyword>
<dbReference type="GO" id="GO:0003677">
    <property type="term" value="F:DNA binding"/>
    <property type="evidence" value="ECO:0007669"/>
    <property type="project" value="UniProtKB-UniRule"/>
</dbReference>
<gene>
    <name evidence="7" type="ORF">CAPTEDRAFT_186200</name>
</gene>
<evidence type="ECO:0000256" key="2">
    <source>
        <dbReference type="ARBA" id="ARBA00022771"/>
    </source>
</evidence>
<sequence>MAQKCSAVQCHNRASKNSPLSFHCFPRKNPVLLKKWLHQICRKNKDGTPWYPSEHDKICSSHFTQADFYEGLGRRNLREDAVPKLLPKDKVKLSNHTTMESESTKPLLSQSTAEFYESWRRSSTELAWCEDYLRVRKLPAWDFRFPCVIPQSMDIELLVSTERGPCPLCPFATVDENDPSCIKQHLTTFHLSRNVCYGGWLHLICRQPCHPCAHYHCRCGSTLSDKRIALSHIKSCKRKDLAAEADREVKDEERPQMEDIDGENVSDLFAKIRRVEKIQRRKVKRLRKIKLGENMKWDSDEPESEGEEIEIKAEDKIEETETVSCECKNEEIEIKVEDESESDEMFNVETESEENVDQMDYELASVKPEQQTGRAERPAWAHLLQEPSADFMEGFVATEDSFKELMSIYTDVTKTQFGKVAGQILCQSKRAMDFTGHCIKWHSVSEKGPCIGFFGYPFIVITRPIFACYRRDVKQRPSKHIRKRSAPKERTACPAKVFLKKIVIFKDFGMVGENSKSKRNRISSLVRAKMIEEGADLNVSERIYVKLPHPSEHQGHGFGEEEEQHFSIDERVISRVEEIIKHGVNKIKDIQSLLEIYVTKVLFPDGPAPSPLNRRYYPKVTDLENMKARFRKQYPVFLYIHPDPNQEYSTCEICEHRVITSQPSLLDHHSEMECSGSTSSLHTETTNAVLSIKSEGESEEVRINVGMMSGMDETPVDDTGGAERPAWAHLLQEPSADFMEGFVATEDSFKELMSIYTNVSMVGENSKSKMNRISSLVRAKMIEEGADLNVSERIYVKLPHPSEHQGHGFGEEEEQHFSIDERVISRVEEIIKHGVNKIKDIQSLLEIYVTKVLFPDGPAPSPLNRRYYPTTRNLGNMLTRFQKRYPNFIYVHPNEDSSTCDICEHYTNELQQSYLDCLPNEDVDSPAWTFNI</sequence>
<evidence type="ECO:0000313" key="7">
    <source>
        <dbReference type="EMBL" id="ELU03641.1"/>
    </source>
</evidence>
<evidence type="ECO:0000259" key="6">
    <source>
        <dbReference type="PROSITE" id="PS50950"/>
    </source>
</evidence>
<reference evidence="7 9" key="2">
    <citation type="journal article" date="2013" name="Nature">
        <title>Insights into bilaterian evolution from three spiralian genomes.</title>
        <authorList>
            <person name="Simakov O."/>
            <person name="Marletaz F."/>
            <person name="Cho S.J."/>
            <person name="Edsinger-Gonzales E."/>
            <person name="Havlak P."/>
            <person name="Hellsten U."/>
            <person name="Kuo D.H."/>
            <person name="Larsson T."/>
            <person name="Lv J."/>
            <person name="Arendt D."/>
            <person name="Savage R."/>
            <person name="Osoegawa K."/>
            <person name="de Jong P."/>
            <person name="Grimwood J."/>
            <person name="Chapman J.A."/>
            <person name="Shapiro H."/>
            <person name="Aerts A."/>
            <person name="Otillar R.P."/>
            <person name="Terry A.Y."/>
            <person name="Boore J.L."/>
            <person name="Grigoriev I.V."/>
            <person name="Lindberg D.R."/>
            <person name="Seaver E.C."/>
            <person name="Weisblat D.A."/>
            <person name="Putnam N.H."/>
            <person name="Rokhsar D.S."/>
        </authorList>
    </citation>
    <scope>NUCLEOTIDE SEQUENCE</scope>
    <source>
        <strain evidence="7 9">I ESC-2004</strain>
    </source>
</reference>
<evidence type="ECO:0000313" key="9">
    <source>
        <dbReference type="Proteomes" id="UP000014760"/>
    </source>
</evidence>
<keyword evidence="4 5" id="KW-0238">DNA-binding</keyword>
<evidence type="ECO:0000256" key="3">
    <source>
        <dbReference type="ARBA" id="ARBA00022833"/>
    </source>
</evidence>
<evidence type="ECO:0000256" key="4">
    <source>
        <dbReference type="ARBA" id="ARBA00023125"/>
    </source>
</evidence>
<evidence type="ECO:0000313" key="8">
    <source>
        <dbReference type="EnsemblMetazoa" id="CapteP186200"/>
    </source>
</evidence>
<dbReference type="OrthoDB" id="6496718at2759"/>
<dbReference type="SMART" id="SM00692">
    <property type="entry name" value="DM3"/>
    <property type="match status" value="1"/>
</dbReference>
<dbReference type="PANTHER" id="PTHR47456">
    <property type="entry name" value="PHD-TYPE DOMAIN-CONTAINING PROTEIN"/>
    <property type="match status" value="1"/>
</dbReference>
<dbReference type="EMBL" id="AMQN01001499">
    <property type="status" value="NOT_ANNOTATED_CDS"/>
    <property type="molecule type" value="Genomic_DNA"/>
</dbReference>
<reference evidence="8" key="3">
    <citation type="submission" date="2015-06" db="UniProtKB">
        <authorList>
            <consortium name="EnsemblMetazoa"/>
        </authorList>
    </citation>
    <scope>IDENTIFICATION</scope>
</reference>
<dbReference type="GO" id="GO:0003700">
    <property type="term" value="F:DNA-binding transcription factor activity"/>
    <property type="evidence" value="ECO:0007669"/>
    <property type="project" value="InterPro"/>
</dbReference>
<proteinExistence type="predicted"/>
<dbReference type="PANTHER" id="PTHR47456:SF1">
    <property type="entry name" value="PHD-TYPE DOMAIN-CONTAINING PROTEIN"/>
    <property type="match status" value="1"/>
</dbReference>
<keyword evidence="9" id="KW-1185">Reference proteome</keyword>
<accession>R7UC02</accession>
<dbReference type="SMART" id="SM00980">
    <property type="entry name" value="THAP"/>
    <property type="match status" value="1"/>
</dbReference>
<organism evidence="7">
    <name type="scientific">Capitella teleta</name>
    <name type="common">Polychaete worm</name>
    <dbReference type="NCBI Taxonomy" id="283909"/>
    <lineage>
        <taxon>Eukaryota</taxon>
        <taxon>Metazoa</taxon>
        <taxon>Spiralia</taxon>
        <taxon>Lophotrochozoa</taxon>
        <taxon>Annelida</taxon>
        <taxon>Polychaeta</taxon>
        <taxon>Sedentaria</taxon>
        <taxon>Scolecida</taxon>
        <taxon>Capitellidae</taxon>
        <taxon>Capitella</taxon>
    </lineage>
</organism>
<dbReference type="Proteomes" id="UP000014760">
    <property type="component" value="Unassembled WGS sequence"/>
</dbReference>
<dbReference type="EnsemblMetazoa" id="CapteT186200">
    <property type="protein sequence ID" value="CapteP186200"/>
    <property type="gene ID" value="CapteG186200"/>
</dbReference>
<dbReference type="PROSITE" id="PS50950">
    <property type="entry name" value="ZF_THAP"/>
    <property type="match status" value="1"/>
</dbReference>